<keyword evidence="6 8" id="KW-0482">Metalloprotease</keyword>
<evidence type="ECO:0000259" key="10">
    <source>
        <dbReference type="Pfam" id="PF01447"/>
    </source>
</evidence>
<evidence type="ECO:0000256" key="4">
    <source>
        <dbReference type="ARBA" id="ARBA00022801"/>
    </source>
</evidence>
<evidence type="ECO:0000256" key="7">
    <source>
        <dbReference type="PIRSR" id="PIRSR623612-1"/>
    </source>
</evidence>
<dbReference type="Gene3D" id="3.10.170.10">
    <property type="match status" value="1"/>
</dbReference>
<feature type="region of interest" description="Disordered" evidence="9">
    <location>
        <begin position="42"/>
        <end position="63"/>
    </location>
</feature>
<dbReference type="InterPro" id="IPR052759">
    <property type="entry name" value="Metalloprotease_M4"/>
</dbReference>
<evidence type="ECO:0000256" key="3">
    <source>
        <dbReference type="ARBA" id="ARBA00022723"/>
    </source>
</evidence>
<dbReference type="Pfam" id="PF01447">
    <property type="entry name" value="Peptidase_M4"/>
    <property type="match status" value="1"/>
</dbReference>
<feature type="active site" evidence="7">
    <location>
        <position position="167"/>
    </location>
</feature>
<comment type="subcellular location">
    <subcellularLocation>
        <location evidence="8">Secreted</location>
    </subcellularLocation>
</comment>
<evidence type="ECO:0000313" key="13">
    <source>
        <dbReference type="Proteomes" id="UP000487350"/>
    </source>
</evidence>
<comment type="function">
    <text evidence="8">Extracellular zinc metalloprotease.</text>
</comment>
<dbReference type="PRINTS" id="PR00730">
    <property type="entry name" value="THERMOLYSIN"/>
</dbReference>
<dbReference type="GO" id="GO:0006508">
    <property type="term" value="P:proteolysis"/>
    <property type="evidence" value="ECO:0007669"/>
    <property type="project" value="UniProtKB-KW"/>
</dbReference>
<name>A0A844B8N6_9BURK</name>
<dbReference type="OrthoDB" id="5378341at2"/>
<keyword evidence="5 8" id="KW-0862">Zinc</keyword>
<dbReference type="SUPFAM" id="SSF55486">
    <property type="entry name" value="Metalloproteases ('zincins'), catalytic domain"/>
    <property type="match status" value="1"/>
</dbReference>
<feature type="domain" description="Peptidase M4 C-terminal" evidence="11">
    <location>
        <begin position="194"/>
        <end position="349"/>
    </location>
</feature>
<dbReference type="EMBL" id="WJBU01000026">
    <property type="protein sequence ID" value="MRD49513.1"/>
    <property type="molecule type" value="Genomic_DNA"/>
</dbReference>
<reference evidence="12 13" key="1">
    <citation type="submission" date="2019-11" db="EMBL/GenBank/DDBJ databases">
        <title>Caenimonas koreensis gen. nov., sp. nov., isolated from activated sludge.</title>
        <authorList>
            <person name="Seung H.R."/>
        </authorList>
    </citation>
    <scope>NUCLEOTIDE SEQUENCE [LARGE SCALE GENOMIC DNA]</scope>
    <source>
        <strain evidence="12 13">EMB320</strain>
    </source>
</reference>
<proteinExistence type="inferred from homology"/>
<keyword evidence="8" id="KW-0964">Secreted</keyword>
<dbReference type="PANTHER" id="PTHR43579">
    <property type="match status" value="1"/>
</dbReference>
<dbReference type="CDD" id="cd09597">
    <property type="entry name" value="M4_TLP"/>
    <property type="match status" value="1"/>
</dbReference>
<dbReference type="Proteomes" id="UP000487350">
    <property type="component" value="Unassembled WGS sequence"/>
</dbReference>
<feature type="domain" description="Peptidase M4" evidence="10">
    <location>
        <begin position="66"/>
        <end position="174"/>
    </location>
</feature>
<evidence type="ECO:0000256" key="5">
    <source>
        <dbReference type="ARBA" id="ARBA00022833"/>
    </source>
</evidence>
<dbReference type="GO" id="GO:0046872">
    <property type="term" value="F:metal ion binding"/>
    <property type="evidence" value="ECO:0007669"/>
    <property type="project" value="UniProtKB-UniRule"/>
</dbReference>
<dbReference type="InterPro" id="IPR027268">
    <property type="entry name" value="Peptidase_M4/M1_CTD_sf"/>
</dbReference>
<evidence type="ECO:0000256" key="8">
    <source>
        <dbReference type="RuleBase" id="RU366073"/>
    </source>
</evidence>
<keyword evidence="13" id="KW-1185">Reference proteome</keyword>
<keyword evidence="4 8" id="KW-0378">Hydrolase</keyword>
<dbReference type="Pfam" id="PF02868">
    <property type="entry name" value="Peptidase_M4_C"/>
    <property type="match status" value="1"/>
</dbReference>
<dbReference type="PANTHER" id="PTHR43579:SF1">
    <property type="entry name" value="NEUTRAL METALLOPROTEINASE"/>
    <property type="match status" value="1"/>
</dbReference>
<protein>
    <recommendedName>
        <fullName evidence="8">Neutral metalloproteinase</fullName>
        <ecNumber evidence="8">3.4.24.-</ecNumber>
    </recommendedName>
</protein>
<evidence type="ECO:0000256" key="2">
    <source>
        <dbReference type="ARBA" id="ARBA00022670"/>
    </source>
</evidence>
<evidence type="ECO:0000256" key="6">
    <source>
        <dbReference type="ARBA" id="ARBA00023049"/>
    </source>
</evidence>
<keyword evidence="3" id="KW-0479">Metal-binding</keyword>
<evidence type="ECO:0000256" key="9">
    <source>
        <dbReference type="SAM" id="MobiDB-lite"/>
    </source>
</evidence>
<dbReference type="Gene3D" id="1.10.390.10">
    <property type="entry name" value="Neutral Protease Domain 2"/>
    <property type="match status" value="1"/>
</dbReference>
<comment type="cofactor">
    <cofactor evidence="8">
        <name>Zn(2+)</name>
        <dbReference type="ChEBI" id="CHEBI:29105"/>
    </cofactor>
</comment>
<dbReference type="GO" id="GO:0004222">
    <property type="term" value="F:metalloendopeptidase activity"/>
    <property type="evidence" value="ECO:0007669"/>
    <property type="project" value="UniProtKB-UniRule"/>
</dbReference>
<sequence>MKRMSGCVCFAVPRKLIQHLADQSDDEGRALLQAQIKHSTGLRGQRSGLSAAAAHPEPATQPLQRRVYDAQGRTLLPGTLLRDEDDAPTRDAQANQAYDNIGIALQFFKSVMGRDSADGRGMRIDTSVHYGFRFANAMWTGEQMIVGDGDGAHFKGMAHSLGIIAHEFSHGVTQHLVKGGLGVVWPSGMPPTLKGEAGSLNESFSDVFASMIKQWHKGQTVDQADWVIGEDIFAPGVGKAVRSLKAPGNRQATWAQDDQISDYRRFSPTDDAHKASGIPNHAFYVAAMALGGKSWETLGQTWLKGFDKLRARSTFLDAAHATVDVAAALHGKGSKAHDAVKAGWKAVNVMV</sequence>
<evidence type="ECO:0000259" key="11">
    <source>
        <dbReference type="Pfam" id="PF02868"/>
    </source>
</evidence>
<organism evidence="12 13">
    <name type="scientific">Caenimonas koreensis DSM 17982</name>
    <dbReference type="NCBI Taxonomy" id="1121255"/>
    <lineage>
        <taxon>Bacteria</taxon>
        <taxon>Pseudomonadati</taxon>
        <taxon>Pseudomonadota</taxon>
        <taxon>Betaproteobacteria</taxon>
        <taxon>Burkholderiales</taxon>
        <taxon>Comamonadaceae</taxon>
        <taxon>Caenimonas</taxon>
    </lineage>
</organism>
<evidence type="ECO:0000313" key="12">
    <source>
        <dbReference type="EMBL" id="MRD49513.1"/>
    </source>
</evidence>
<gene>
    <name evidence="12" type="ORF">GHT07_19745</name>
</gene>
<comment type="caution">
    <text evidence="12">The sequence shown here is derived from an EMBL/GenBank/DDBJ whole genome shotgun (WGS) entry which is preliminary data.</text>
</comment>
<dbReference type="EC" id="3.4.24.-" evidence="8"/>
<dbReference type="InterPro" id="IPR001570">
    <property type="entry name" value="Peptidase_M4_C_domain"/>
</dbReference>
<comment type="similarity">
    <text evidence="1 8">Belongs to the peptidase M4 family.</text>
</comment>
<dbReference type="RefSeq" id="WP_153586824.1">
    <property type="nucleotide sequence ID" value="NZ_WJBU01000026.1"/>
</dbReference>
<feature type="active site" description="Proton donor" evidence="7">
    <location>
        <position position="273"/>
    </location>
</feature>
<dbReference type="GO" id="GO:0005576">
    <property type="term" value="C:extracellular region"/>
    <property type="evidence" value="ECO:0007669"/>
    <property type="project" value="UniProtKB-SubCell"/>
</dbReference>
<dbReference type="AlphaFoldDB" id="A0A844B8N6"/>
<accession>A0A844B8N6</accession>
<dbReference type="InterPro" id="IPR013856">
    <property type="entry name" value="Peptidase_M4_domain"/>
</dbReference>
<keyword evidence="2 8" id="KW-0645">Protease</keyword>
<evidence type="ECO:0000256" key="1">
    <source>
        <dbReference type="ARBA" id="ARBA00009388"/>
    </source>
</evidence>
<dbReference type="InterPro" id="IPR023612">
    <property type="entry name" value="Peptidase_M4"/>
</dbReference>